<reference evidence="1" key="1">
    <citation type="journal article" date="2019" name="bioRxiv">
        <title>The Genome of the Zebra Mussel, Dreissena polymorpha: A Resource for Invasive Species Research.</title>
        <authorList>
            <person name="McCartney M.A."/>
            <person name="Auch B."/>
            <person name="Kono T."/>
            <person name="Mallez S."/>
            <person name="Zhang Y."/>
            <person name="Obille A."/>
            <person name="Becker A."/>
            <person name="Abrahante J.E."/>
            <person name="Garbe J."/>
            <person name="Badalamenti J.P."/>
            <person name="Herman A."/>
            <person name="Mangelson H."/>
            <person name="Liachko I."/>
            <person name="Sullivan S."/>
            <person name="Sone E.D."/>
            <person name="Koren S."/>
            <person name="Silverstein K.A.T."/>
            <person name="Beckman K.B."/>
            <person name="Gohl D.M."/>
        </authorList>
    </citation>
    <scope>NUCLEOTIDE SEQUENCE</scope>
    <source>
        <strain evidence="1">Duluth1</strain>
        <tissue evidence="1">Whole animal</tissue>
    </source>
</reference>
<reference evidence="1" key="2">
    <citation type="submission" date="2020-11" db="EMBL/GenBank/DDBJ databases">
        <authorList>
            <person name="McCartney M.A."/>
            <person name="Auch B."/>
            <person name="Kono T."/>
            <person name="Mallez S."/>
            <person name="Becker A."/>
            <person name="Gohl D.M."/>
            <person name="Silverstein K.A.T."/>
            <person name="Koren S."/>
            <person name="Bechman K.B."/>
            <person name="Herman A."/>
            <person name="Abrahante J.E."/>
            <person name="Garbe J."/>
        </authorList>
    </citation>
    <scope>NUCLEOTIDE SEQUENCE</scope>
    <source>
        <strain evidence="1">Duluth1</strain>
        <tissue evidence="1">Whole animal</tissue>
    </source>
</reference>
<organism evidence="1 2">
    <name type="scientific">Dreissena polymorpha</name>
    <name type="common">Zebra mussel</name>
    <name type="synonym">Mytilus polymorpha</name>
    <dbReference type="NCBI Taxonomy" id="45954"/>
    <lineage>
        <taxon>Eukaryota</taxon>
        <taxon>Metazoa</taxon>
        <taxon>Spiralia</taxon>
        <taxon>Lophotrochozoa</taxon>
        <taxon>Mollusca</taxon>
        <taxon>Bivalvia</taxon>
        <taxon>Autobranchia</taxon>
        <taxon>Heteroconchia</taxon>
        <taxon>Euheterodonta</taxon>
        <taxon>Imparidentia</taxon>
        <taxon>Neoheterodontei</taxon>
        <taxon>Myida</taxon>
        <taxon>Dreissenoidea</taxon>
        <taxon>Dreissenidae</taxon>
        <taxon>Dreissena</taxon>
    </lineage>
</organism>
<accession>A0A9D4EEB9</accession>
<keyword evidence="2" id="KW-1185">Reference proteome</keyword>
<comment type="caution">
    <text evidence="1">The sequence shown here is derived from an EMBL/GenBank/DDBJ whole genome shotgun (WGS) entry which is preliminary data.</text>
</comment>
<evidence type="ECO:0000313" key="2">
    <source>
        <dbReference type="Proteomes" id="UP000828390"/>
    </source>
</evidence>
<gene>
    <name evidence="1" type="ORF">DPMN_178508</name>
</gene>
<name>A0A9D4EEB9_DREPO</name>
<evidence type="ECO:0000313" key="1">
    <source>
        <dbReference type="EMBL" id="KAH3777071.1"/>
    </source>
</evidence>
<dbReference type="AlphaFoldDB" id="A0A9D4EEB9"/>
<sequence>MTPDLLSLELGRTIPGYLLDLMEFSEVVQDVKSVVSDNLTGQSSAEQFVISLPSGASGAQVQFPDTATPAEVKHDVAARPKSNLVGPKLVQCQQLTEQYQSRQGEQEHRLAGADRSCIFFLKVKGLSI</sequence>
<protein>
    <submittedName>
        <fullName evidence="1">Uncharacterized protein</fullName>
    </submittedName>
</protein>
<proteinExistence type="predicted"/>
<dbReference type="Proteomes" id="UP000828390">
    <property type="component" value="Unassembled WGS sequence"/>
</dbReference>
<dbReference type="EMBL" id="JAIWYP010000009">
    <property type="protein sequence ID" value="KAH3777071.1"/>
    <property type="molecule type" value="Genomic_DNA"/>
</dbReference>